<feature type="compositionally biased region" description="Basic and acidic residues" evidence="1">
    <location>
        <begin position="23"/>
        <end position="56"/>
    </location>
</feature>
<dbReference type="PROSITE" id="PS51257">
    <property type="entry name" value="PROKAR_LIPOPROTEIN"/>
    <property type="match status" value="1"/>
</dbReference>
<protein>
    <submittedName>
        <fullName evidence="2">Uncharacterized protein</fullName>
    </submittedName>
</protein>
<sequence length="321" mass="36913" precursor="true">MIGKQIGVFFLLAVGLSGCSSENTKEDKTKTDSEVDVQKKTHSEDEVALSKESDRDPNTENVFRRYDAVKKILKKWNQAISEHQLSDLENLYADDVLYYAKKMTKQAILAQKSDWLKKHASYKQELGYSEVYYNDRDTLGVEFVAQFTKICIENKKKTDVESYLYFRKFGNDWKIVRETDAITEVNVVRKKPVVNLPAGEYAYYVGQWSDTRDIPQFAHDMVPYNSSLDFTIGDEGISGVYSEYSGTARSRTYYLVKSGKVDNGILELKMIYSQFADPTPEDFDANEETETWSFKILENKELVCLSSENLTLYSKTLIQVK</sequence>
<dbReference type="InterPro" id="IPR032710">
    <property type="entry name" value="NTF2-like_dom_sf"/>
</dbReference>
<dbReference type="EMBL" id="CP002542">
    <property type="protein sequence ID" value="AEA45030.1"/>
    <property type="molecule type" value="Genomic_DNA"/>
</dbReference>
<dbReference type="Gene3D" id="3.10.450.50">
    <property type="match status" value="1"/>
</dbReference>
<keyword evidence="3" id="KW-1185">Reference proteome</keyword>
<dbReference type="OrthoDB" id="637392at2"/>
<proteinExistence type="predicted"/>
<evidence type="ECO:0000313" key="3">
    <source>
        <dbReference type="Proteomes" id="UP000007463"/>
    </source>
</evidence>
<evidence type="ECO:0000256" key="1">
    <source>
        <dbReference type="SAM" id="MobiDB-lite"/>
    </source>
</evidence>
<dbReference type="STRING" id="755732.Fluta_3054"/>
<dbReference type="AlphaFoldDB" id="F2IJX1"/>
<reference evidence="3" key="2">
    <citation type="submission" date="2011-02" db="EMBL/GenBank/DDBJ databases">
        <title>The complete genome of Fluviicola taffensis DSM 16823.</title>
        <authorList>
            <consortium name="US DOE Joint Genome Institute (JGI-PGF)"/>
            <person name="Lucas S."/>
            <person name="Copeland A."/>
            <person name="Lapidus A."/>
            <person name="Bruce D."/>
            <person name="Goodwin L."/>
            <person name="Pitluck S."/>
            <person name="Kyrpides N."/>
            <person name="Mavromatis K."/>
            <person name="Ivanova N."/>
            <person name="Mikhailova N."/>
            <person name="Pagani I."/>
            <person name="Chertkov O."/>
            <person name="Detter J.C."/>
            <person name="Han C."/>
            <person name="Tapia R."/>
            <person name="Land M."/>
            <person name="Hauser L."/>
            <person name="Markowitz V."/>
            <person name="Cheng J.-F."/>
            <person name="Hugenholtz P."/>
            <person name="Woyke T."/>
            <person name="Wu D."/>
            <person name="Tindall B."/>
            <person name="Pomrenke H.G."/>
            <person name="Brambilla E."/>
            <person name="Klenk H.-P."/>
            <person name="Eisen J.A."/>
        </authorList>
    </citation>
    <scope>NUCLEOTIDE SEQUENCE [LARGE SCALE GENOMIC DNA]</scope>
    <source>
        <strain evidence="3">DSM 16823 / RW262 / RW262</strain>
    </source>
</reference>
<dbReference type="Proteomes" id="UP000007463">
    <property type="component" value="Chromosome"/>
</dbReference>
<dbReference type="eggNOG" id="COG3755">
    <property type="taxonomic scope" value="Bacteria"/>
</dbReference>
<gene>
    <name evidence="2" type="ordered locus">Fluta_3054</name>
</gene>
<feature type="region of interest" description="Disordered" evidence="1">
    <location>
        <begin position="20"/>
        <end position="56"/>
    </location>
</feature>
<dbReference type="HOGENOM" id="CLU_865323_0_0_10"/>
<accession>F2IJX1</accession>
<name>F2IJX1_FLUTR</name>
<evidence type="ECO:0000313" key="2">
    <source>
        <dbReference type="EMBL" id="AEA45030.1"/>
    </source>
</evidence>
<dbReference type="SUPFAM" id="SSF54427">
    <property type="entry name" value="NTF2-like"/>
    <property type="match status" value="1"/>
</dbReference>
<dbReference type="KEGG" id="fte:Fluta_3054"/>
<dbReference type="RefSeq" id="WP_013687797.1">
    <property type="nucleotide sequence ID" value="NC_015321.1"/>
</dbReference>
<organism evidence="2 3">
    <name type="scientific">Fluviicola taffensis (strain DSM 16823 / NCIMB 13979 / RW262)</name>
    <dbReference type="NCBI Taxonomy" id="755732"/>
    <lineage>
        <taxon>Bacteria</taxon>
        <taxon>Pseudomonadati</taxon>
        <taxon>Bacteroidota</taxon>
        <taxon>Flavobacteriia</taxon>
        <taxon>Flavobacteriales</taxon>
        <taxon>Crocinitomicaceae</taxon>
        <taxon>Fluviicola</taxon>
    </lineage>
</organism>
<reference evidence="2 3" key="1">
    <citation type="journal article" date="2011" name="Stand. Genomic Sci.">
        <title>Complete genome sequence of the gliding freshwater bacterium Fluviicola taffensis type strain (RW262).</title>
        <authorList>
            <person name="Woyke T."/>
            <person name="Chertkov O."/>
            <person name="Lapidus A."/>
            <person name="Nolan M."/>
            <person name="Lucas S."/>
            <person name="Del Rio T.G."/>
            <person name="Tice H."/>
            <person name="Cheng J.F."/>
            <person name="Tapia R."/>
            <person name="Han C."/>
            <person name="Goodwin L."/>
            <person name="Pitluck S."/>
            <person name="Liolios K."/>
            <person name="Pagani I."/>
            <person name="Ivanova N."/>
            <person name="Huntemann M."/>
            <person name="Mavromatis K."/>
            <person name="Mikhailova N."/>
            <person name="Pati A."/>
            <person name="Chen A."/>
            <person name="Palaniappan K."/>
            <person name="Land M."/>
            <person name="Hauser L."/>
            <person name="Brambilla E.M."/>
            <person name="Rohde M."/>
            <person name="Mwirichia R."/>
            <person name="Sikorski J."/>
            <person name="Tindall B.J."/>
            <person name="Goker M."/>
            <person name="Bristow J."/>
            <person name="Eisen J.A."/>
            <person name="Markowitz V."/>
            <person name="Hugenholtz P."/>
            <person name="Klenk H.P."/>
            <person name="Kyrpides N.C."/>
        </authorList>
    </citation>
    <scope>NUCLEOTIDE SEQUENCE [LARGE SCALE GENOMIC DNA]</scope>
    <source>
        <strain evidence="3">DSM 16823 / RW262 / RW262</strain>
    </source>
</reference>